<dbReference type="EMBL" id="CP024985">
    <property type="protein sequence ID" value="ATZ28842.1"/>
    <property type="molecule type" value="Genomic_DNA"/>
</dbReference>
<protein>
    <submittedName>
        <fullName evidence="3">Putative outer membrane protein pmp11</fullName>
    </submittedName>
</protein>
<keyword evidence="2" id="KW-0812">Transmembrane</keyword>
<dbReference type="KEGG" id="slx:SLAV_35360"/>
<keyword evidence="2" id="KW-1133">Transmembrane helix</keyword>
<gene>
    <name evidence="3" type="ORF">SLAV_35360</name>
</gene>
<dbReference type="PANTHER" id="PTHR11319:SF35">
    <property type="entry name" value="OUTER MEMBRANE PROTEIN PMPC-RELATED"/>
    <property type="match status" value="1"/>
</dbReference>
<dbReference type="Proteomes" id="UP000231791">
    <property type="component" value="Chromosome"/>
</dbReference>
<dbReference type="PANTHER" id="PTHR11319">
    <property type="entry name" value="G PROTEIN-COUPLED RECEPTOR-RELATED"/>
    <property type="match status" value="1"/>
</dbReference>
<proteinExistence type="predicted"/>
<dbReference type="InterPro" id="IPR011050">
    <property type="entry name" value="Pectin_lyase_fold/virulence"/>
</dbReference>
<evidence type="ECO:0000256" key="2">
    <source>
        <dbReference type="SAM" id="Phobius"/>
    </source>
</evidence>
<name>A0A2K8PQ03_STRLA</name>
<dbReference type="SUPFAM" id="SSF51126">
    <property type="entry name" value="Pectin lyase-like"/>
    <property type="match status" value="2"/>
</dbReference>
<dbReference type="AlphaFoldDB" id="A0A2K8PQ03"/>
<feature type="region of interest" description="Disordered" evidence="1">
    <location>
        <begin position="361"/>
        <end position="407"/>
    </location>
</feature>
<keyword evidence="4" id="KW-1185">Reference proteome</keyword>
<evidence type="ECO:0000313" key="4">
    <source>
        <dbReference type="Proteomes" id="UP000231791"/>
    </source>
</evidence>
<reference evidence="3 4" key="1">
    <citation type="submission" date="2017-11" db="EMBL/GenBank/DDBJ databases">
        <title>Complete genome sequence of Streptomyces lavendulae subsp. lavendulae CCM 3239 (formerly 'Streptomyces aureofaciens CCM 3239'), the producer of the angucycline-type antibiotic auricin.</title>
        <authorList>
            <person name="Busche T."/>
            <person name="Novakova R."/>
            <person name="Al'Dilaimi A."/>
            <person name="Homerova D."/>
            <person name="Feckova L."/>
            <person name="Rezuchova B."/>
            <person name="Mingyar E."/>
            <person name="Csolleiova D."/>
            <person name="Bekeova C."/>
            <person name="Winkler A."/>
            <person name="Sevcikova B."/>
            <person name="Kalinowski J."/>
            <person name="Kormanec J."/>
            <person name="Ruckert C."/>
        </authorList>
    </citation>
    <scope>NUCLEOTIDE SEQUENCE [LARGE SCALE GENOMIC DNA]</scope>
    <source>
        <strain evidence="3 4">CCM 3239</strain>
    </source>
</reference>
<evidence type="ECO:0000313" key="3">
    <source>
        <dbReference type="EMBL" id="ATZ28842.1"/>
    </source>
</evidence>
<evidence type="ECO:0000256" key="1">
    <source>
        <dbReference type="SAM" id="MobiDB-lite"/>
    </source>
</evidence>
<accession>A0A2K8PQ03</accession>
<organism evidence="3 4">
    <name type="scientific">Streptomyces lavendulae subsp. lavendulae</name>
    <dbReference type="NCBI Taxonomy" id="58340"/>
    <lineage>
        <taxon>Bacteria</taxon>
        <taxon>Bacillati</taxon>
        <taxon>Actinomycetota</taxon>
        <taxon>Actinomycetes</taxon>
        <taxon>Kitasatosporales</taxon>
        <taxon>Streptomycetaceae</taxon>
        <taxon>Streptomyces</taxon>
    </lineage>
</organism>
<sequence length="434" mass="43852">MNFRDVRTRVPGARGRDRYLWWVVTVAARQPVLEPMMREPHMKNRLLLAGSAVLAGIGLCAATAPAAAAPAPLAIGVACGDTAGLVTAVHRANARTEGATITLAENCAYRFEVDYGNSGTALPAVTGRVSLIGEHTTLIRSVRGGVPRFRILAVNERGRLTLKGVTVTGGHTDGDGGGIANEGTLWMENGKVTGNRAAGAGGGISNEGGEVTLVHSEVLTNAATSTAASASAPSASGDGGGLDNDATGLLTLRKSIVAGNTADGDGGGVRNRGTLIVESSHFTQNEARDAGGGIGNLGSARIENSRFLENRAGLDGGAVDNGGIATLEVHGTAFVDNKAGRDGGAIGNEGVALVKDSEVEGNQAGRDGGGVHNEQEEGSAPTRLTLDHTSVSENRAARTGGGTHNSAGAELLLTESDITGNLPVNCADTVSGCS</sequence>
<keyword evidence="2" id="KW-0472">Membrane</keyword>
<feature type="transmembrane region" description="Helical" evidence="2">
    <location>
        <begin position="46"/>
        <end position="68"/>
    </location>
</feature>